<dbReference type="EMBL" id="CP014263">
    <property type="protein sequence ID" value="AQG82418.1"/>
    <property type="molecule type" value="Genomic_DNA"/>
</dbReference>
<dbReference type="InterPro" id="IPR003439">
    <property type="entry name" value="ABC_transporter-like_ATP-bd"/>
</dbReference>
<evidence type="ECO:0000256" key="1">
    <source>
        <dbReference type="ARBA" id="ARBA00022448"/>
    </source>
</evidence>
<keyword evidence="1" id="KW-0813">Transport</keyword>
<dbReference type="GO" id="GO:0098796">
    <property type="term" value="C:membrane protein complex"/>
    <property type="evidence" value="ECO:0007669"/>
    <property type="project" value="UniProtKB-ARBA"/>
</dbReference>
<dbReference type="PROSITE" id="PS50893">
    <property type="entry name" value="ABC_TRANSPORTER_2"/>
    <property type="match status" value="1"/>
</dbReference>
<dbReference type="InterPro" id="IPR015854">
    <property type="entry name" value="ABC_transpr_LolD-like"/>
</dbReference>
<protein>
    <submittedName>
        <fullName evidence="6">ABC transporter ATP-binding protein</fullName>
    </submittedName>
</protein>
<dbReference type="PROSITE" id="PS00211">
    <property type="entry name" value="ABC_TRANSPORTER_1"/>
    <property type="match status" value="1"/>
</dbReference>
<dbReference type="SUPFAM" id="SSF52540">
    <property type="entry name" value="P-loop containing nucleoside triphosphate hydrolases"/>
    <property type="match status" value="1"/>
</dbReference>
<feature type="domain" description="ABC transporter" evidence="5">
    <location>
        <begin position="9"/>
        <end position="236"/>
    </location>
</feature>
<dbReference type="Proteomes" id="UP000187941">
    <property type="component" value="Chromosome"/>
</dbReference>
<dbReference type="InterPro" id="IPR003593">
    <property type="entry name" value="AAA+_ATPase"/>
</dbReference>
<keyword evidence="3 6" id="KW-0067">ATP-binding</keyword>
<dbReference type="InterPro" id="IPR027417">
    <property type="entry name" value="P-loop_NTPase"/>
</dbReference>
<dbReference type="PANTHER" id="PTHR24220">
    <property type="entry name" value="IMPORT ATP-BINDING PROTEIN"/>
    <property type="match status" value="1"/>
</dbReference>
<dbReference type="FunFam" id="3.40.50.300:FF:000032">
    <property type="entry name" value="Export ABC transporter ATP-binding protein"/>
    <property type="match status" value="1"/>
</dbReference>
<name>A0A1P9X499_9BACT</name>
<dbReference type="AlphaFoldDB" id="A0A1P9X499"/>
<dbReference type="GO" id="GO:0022857">
    <property type="term" value="F:transmembrane transporter activity"/>
    <property type="evidence" value="ECO:0007669"/>
    <property type="project" value="TreeGrafter"/>
</dbReference>
<dbReference type="GO" id="GO:0005886">
    <property type="term" value="C:plasma membrane"/>
    <property type="evidence" value="ECO:0007669"/>
    <property type="project" value="TreeGrafter"/>
</dbReference>
<evidence type="ECO:0000259" key="5">
    <source>
        <dbReference type="PROSITE" id="PS50893"/>
    </source>
</evidence>
<dbReference type="Gene3D" id="3.40.50.300">
    <property type="entry name" value="P-loop containing nucleotide triphosphate hydrolases"/>
    <property type="match status" value="1"/>
</dbReference>
<dbReference type="SMART" id="SM00382">
    <property type="entry name" value="AAA"/>
    <property type="match status" value="1"/>
</dbReference>
<organism evidence="6 7">
    <name type="scientific">Spirosoma montaniterrae</name>
    <dbReference type="NCBI Taxonomy" id="1178516"/>
    <lineage>
        <taxon>Bacteria</taxon>
        <taxon>Pseudomonadati</taxon>
        <taxon>Bacteroidota</taxon>
        <taxon>Cytophagia</taxon>
        <taxon>Cytophagales</taxon>
        <taxon>Cytophagaceae</taxon>
        <taxon>Spirosoma</taxon>
    </lineage>
</organism>
<dbReference type="CDD" id="cd03255">
    <property type="entry name" value="ABC_MJ0796_LolCDE_FtsE"/>
    <property type="match status" value="1"/>
</dbReference>
<evidence type="ECO:0000313" key="7">
    <source>
        <dbReference type="Proteomes" id="UP000187941"/>
    </source>
</evidence>
<keyword evidence="2" id="KW-0547">Nucleotide-binding</keyword>
<sequence length="237" mass="25498">MTDASRSLLRLTNVSKAFTRPDGTPFMALNRVSLDVPAGQRVAIIGKSGSGKSTLLNLLTGIDQATDGTVLIGGQLLGQLSENELARWRGKHVGIVFQFFQLMPTLTVLENIVFAMDLVGIVPTGQREDKARNLLDRVGLADQADKLPQTLSGGQQQRVAIARALANDPPLLVADEPTGNLDSQTTESILALFESINAQGVTLLIVTHDEDVARRAHRTIRLRDGQLVDDTLTTPAS</sequence>
<accession>A0A1P9X499</accession>
<evidence type="ECO:0000313" key="6">
    <source>
        <dbReference type="EMBL" id="AQG82418.1"/>
    </source>
</evidence>
<evidence type="ECO:0000256" key="3">
    <source>
        <dbReference type="ARBA" id="ARBA00022840"/>
    </source>
</evidence>
<dbReference type="STRING" id="1178516.AWR27_09855"/>
<dbReference type="OrthoDB" id="9791546at2"/>
<dbReference type="GO" id="GO:0016887">
    <property type="term" value="F:ATP hydrolysis activity"/>
    <property type="evidence" value="ECO:0007669"/>
    <property type="project" value="InterPro"/>
</dbReference>
<comment type="similarity">
    <text evidence="4">Belongs to the ABC transporter superfamily. Macrolide exporter (TC 3.A.1.122) family.</text>
</comment>
<dbReference type="InterPro" id="IPR017871">
    <property type="entry name" value="ABC_transporter-like_CS"/>
</dbReference>
<dbReference type="Pfam" id="PF00005">
    <property type="entry name" value="ABC_tran"/>
    <property type="match status" value="1"/>
</dbReference>
<evidence type="ECO:0000256" key="4">
    <source>
        <dbReference type="ARBA" id="ARBA00038388"/>
    </source>
</evidence>
<keyword evidence="7" id="KW-1185">Reference proteome</keyword>
<evidence type="ECO:0000256" key="2">
    <source>
        <dbReference type="ARBA" id="ARBA00022741"/>
    </source>
</evidence>
<gene>
    <name evidence="6" type="ORF">AWR27_09855</name>
</gene>
<reference evidence="6 7" key="1">
    <citation type="submission" date="2016-01" db="EMBL/GenBank/DDBJ databases">
        <authorList>
            <person name="Oliw E.H."/>
        </authorList>
    </citation>
    <scope>NUCLEOTIDE SEQUENCE [LARGE SCALE GENOMIC DNA]</scope>
    <source>
        <strain evidence="6 7">DY10</strain>
    </source>
</reference>
<dbReference type="KEGG" id="smon:AWR27_09855"/>
<proteinExistence type="inferred from homology"/>
<dbReference type="InterPro" id="IPR017911">
    <property type="entry name" value="MacB-like_ATP-bd"/>
</dbReference>
<dbReference type="GO" id="GO:0005524">
    <property type="term" value="F:ATP binding"/>
    <property type="evidence" value="ECO:0007669"/>
    <property type="project" value="UniProtKB-KW"/>
</dbReference>